<keyword evidence="3" id="KW-1185">Reference proteome</keyword>
<dbReference type="AlphaFoldDB" id="A0A8E7EG48"/>
<dbReference type="PANTHER" id="PTHR31272">
    <property type="entry name" value="CYTOCHROME C-TYPE BIOGENESIS PROTEIN HI_1454-RELATED"/>
    <property type="match status" value="1"/>
</dbReference>
<protein>
    <recommendedName>
        <fullName evidence="4">Cytochrome C biogenesis protein transmembrane domain-containing protein</fullName>
    </recommendedName>
</protein>
<dbReference type="Proteomes" id="UP000680656">
    <property type="component" value="Chromosome"/>
</dbReference>
<feature type="transmembrane region" description="Helical" evidence="1">
    <location>
        <begin position="194"/>
        <end position="213"/>
    </location>
</feature>
<dbReference type="PANTHER" id="PTHR31272:SF9">
    <property type="entry name" value="BLL1027 PROTEIN"/>
    <property type="match status" value="1"/>
</dbReference>
<dbReference type="GeneID" id="65097245"/>
<evidence type="ECO:0000256" key="1">
    <source>
        <dbReference type="SAM" id="Phobius"/>
    </source>
</evidence>
<feature type="transmembrane region" description="Helical" evidence="1">
    <location>
        <begin position="324"/>
        <end position="342"/>
    </location>
</feature>
<feature type="transmembrane region" description="Helical" evidence="1">
    <location>
        <begin position="127"/>
        <end position="151"/>
    </location>
</feature>
<name>A0A8E7EG48_9EURY</name>
<dbReference type="InterPro" id="IPR036249">
    <property type="entry name" value="Thioredoxin-like_sf"/>
</dbReference>
<evidence type="ECO:0008006" key="4">
    <source>
        <dbReference type="Google" id="ProtNLM"/>
    </source>
</evidence>
<sequence length="343" mass="38018">MAESMNPSVSTPNPAAVHFFYSPLCSSCHKVMPFIEEYESKHPEILLQYHNIGDNQDDILLFETFRKIHPNEKLFVPVVFIGNEVLIGEDRIFSDFKQTVEKFHVSDTTNNISNITSLEDPVMVNPVILLLAALGEGFNPCGLLVLALLLVSLMAVDSRKTILLVGSAYIIAFFLVRVLSGFAIFSVIQLPGVAQIFLIVAAIIAIIAGIFQIRDGIIKNPKALFSIPQSKKSSISKYLKIASIPAGFIVGGLTGLYGMACTVGIYISILGMIYQDFKEGIIYLLAYNFVVILPLIFILLLVLFGLSPEKLNSWRDERKSQIRFIIGVIMILMGFIILIPLFL</sequence>
<reference evidence="2 3" key="1">
    <citation type="submission" date="2021-05" db="EMBL/GenBank/DDBJ databases">
        <title>A novel Methanospirillum isolate from a pyrite-forming mixed culture.</title>
        <authorList>
            <person name="Bunk B."/>
            <person name="Sproer C."/>
            <person name="Spring S."/>
            <person name="Pester M."/>
        </authorList>
    </citation>
    <scope>NUCLEOTIDE SEQUENCE [LARGE SCALE GENOMIC DNA]</scope>
    <source>
        <strain evidence="2 3">J.3.6.1-F.2.7.3</strain>
    </source>
</reference>
<keyword evidence="1" id="KW-0472">Membrane</keyword>
<dbReference type="RefSeq" id="WP_214418268.1">
    <property type="nucleotide sequence ID" value="NZ_CP075546.1"/>
</dbReference>
<feature type="transmembrane region" description="Helical" evidence="1">
    <location>
        <begin position="163"/>
        <end position="188"/>
    </location>
</feature>
<dbReference type="SUPFAM" id="SSF52833">
    <property type="entry name" value="Thioredoxin-like"/>
    <property type="match status" value="1"/>
</dbReference>
<gene>
    <name evidence="2" type="ORF">KHC33_08635</name>
</gene>
<evidence type="ECO:0000313" key="2">
    <source>
        <dbReference type="EMBL" id="QVV87447.1"/>
    </source>
</evidence>
<keyword evidence="1" id="KW-0812">Transmembrane</keyword>
<organism evidence="2 3">
    <name type="scientific">Methanospirillum purgamenti</name>
    <dbReference type="NCBI Taxonomy" id="2834276"/>
    <lineage>
        <taxon>Archaea</taxon>
        <taxon>Methanobacteriati</taxon>
        <taxon>Methanobacteriota</taxon>
        <taxon>Stenosarchaea group</taxon>
        <taxon>Methanomicrobia</taxon>
        <taxon>Methanomicrobiales</taxon>
        <taxon>Methanospirillaceae</taxon>
        <taxon>Methanospirillum</taxon>
    </lineage>
</organism>
<proteinExistence type="predicted"/>
<dbReference type="Gene3D" id="3.40.30.10">
    <property type="entry name" value="Glutaredoxin"/>
    <property type="match status" value="1"/>
</dbReference>
<keyword evidence="1" id="KW-1133">Transmembrane helix</keyword>
<evidence type="ECO:0000313" key="3">
    <source>
        <dbReference type="Proteomes" id="UP000680656"/>
    </source>
</evidence>
<accession>A0A8E7EG48</accession>
<dbReference type="KEGG" id="mrtj:KHC33_08635"/>
<feature type="transmembrane region" description="Helical" evidence="1">
    <location>
        <begin position="280"/>
        <end position="304"/>
    </location>
</feature>
<feature type="transmembrane region" description="Helical" evidence="1">
    <location>
        <begin position="241"/>
        <end position="274"/>
    </location>
</feature>
<dbReference type="InterPro" id="IPR051790">
    <property type="entry name" value="Cytochrome_c-biogenesis_DsbD"/>
</dbReference>
<dbReference type="EMBL" id="CP075546">
    <property type="protein sequence ID" value="QVV87447.1"/>
    <property type="molecule type" value="Genomic_DNA"/>
</dbReference>